<reference evidence="2 3" key="1">
    <citation type="journal article" date="2018" name="Mycol. Prog.">
        <title>Coniella lustricola, a new species from submerged detritus.</title>
        <authorList>
            <person name="Raudabaugh D.B."/>
            <person name="Iturriaga T."/>
            <person name="Carver A."/>
            <person name="Mondo S."/>
            <person name="Pangilinan J."/>
            <person name="Lipzen A."/>
            <person name="He G."/>
            <person name="Amirebrahimi M."/>
            <person name="Grigoriev I.V."/>
            <person name="Miller A.N."/>
        </authorList>
    </citation>
    <scope>NUCLEOTIDE SEQUENCE [LARGE SCALE GENOMIC DNA]</scope>
    <source>
        <strain evidence="2 3">B22-T-1</strain>
    </source>
</reference>
<accession>A0A2T3AMM4</accession>
<feature type="region of interest" description="Disordered" evidence="1">
    <location>
        <begin position="53"/>
        <end position="80"/>
    </location>
</feature>
<evidence type="ECO:0000313" key="2">
    <source>
        <dbReference type="EMBL" id="PSS03644.1"/>
    </source>
</evidence>
<sequence>MSSIKSLPYLSRLSLESMTPRTRFDTNHFETSSLSADDEVPRGFVVDLDAAREHEASDISADDNENDEDEGDDDEDDDDRVIVRSTTTHLTYDISNLDADTQSEVRQLFRKTLPAEPPSLVLQWCQIGQEQEDKDRQFYAFQLHEVVPRSIRIGSPGSKYRRPRCNCMQDDDKPCKHLIFLLDQINFVSSDHLSDMPVHEIQASGVPAGMGQPFDQISNFHLNFLADVLHCDVGSPHSKLETNPVRLQETREILAAIARQDGDDLAVKDYRSDLFDKADLALLNHDIITCDDLTETVTRMLCTNNDFFAYFLQLLPLSSRIKDPFQNIQQHVNRVLQALRDYSQGASSDSTTVSAEGPRDASWAALHIRLAVSRIQHLLQNRKYAPSLVERASAARTLVQILNSIVFDWNHDITRSKPVASSIASGANENNLYQCLIGSPSLIVASSPSHTFILDTLAQLPEQNQWIETLERIEIHLSKCRSPEKFKKRLREIIVLMRSSRPTALSTASTSSVAEVRGMRGSVPTTDVSRRTSSLGSKRSSTSNYEREGGVKRSR</sequence>
<name>A0A2T3AMM4_9PEZI</name>
<gene>
    <name evidence="2" type="ORF">BD289DRAFT_449415</name>
</gene>
<evidence type="ECO:0000256" key="1">
    <source>
        <dbReference type="SAM" id="MobiDB-lite"/>
    </source>
</evidence>
<feature type="region of interest" description="Disordered" evidence="1">
    <location>
        <begin position="506"/>
        <end position="555"/>
    </location>
</feature>
<protein>
    <recommendedName>
        <fullName evidence="4">SWIM-type domain-containing protein</fullName>
    </recommendedName>
</protein>
<dbReference type="InParanoid" id="A0A2T3AMM4"/>
<evidence type="ECO:0008006" key="4">
    <source>
        <dbReference type="Google" id="ProtNLM"/>
    </source>
</evidence>
<dbReference type="OrthoDB" id="5387895at2759"/>
<evidence type="ECO:0000313" key="3">
    <source>
        <dbReference type="Proteomes" id="UP000241462"/>
    </source>
</evidence>
<dbReference type="Proteomes" id="UP000241462">
    <property type="component" value="Unassembled WGS sequence"/>
</dbReference>
<dbReference type="AlphaFoldDB" id="A0A2T3AMM4"/>
<organism evidence="2 3">
    <name type="scientific">Coniella lustricola</name>
    <dbReference type="NCBI Taxonomy" id="2025994"/>
    <lineage>
        <taxon>Eukaryota</taxon>
        <taxon>Fungi</taxon>
        <taxon>Dikarya</taxon>
        <taxon>Ascomycota</taxon>
        <taxon>Pezizomycotina</taxon>
        <taxon>Sordariomycetes</taxon>
        <taxon>Sordariomycetidae</taxon>
        <taxon>Diaporthales</taxon>
        <taxon>Schizoparmaceae</taxon>
        <taxon>Coniella</taxon>
    </lineage>
</organism>
<feature type="compositionally biased region" description="Basic and acidic residues" evidence="1">
    <location>
        <begin position="545"/>
        <end position="555"/>
    </location>
</feature>
<feature type="compositionally biased region" description="Low complexity" evidence="1">
    <location>
        <begin position="531"/>
        <end position="543"/>
    </location>
</feature>
<feature type="compositionally biased region" description="Acidic residues" evidence="1">
    <location>
        <begin position="60"/>
        <end position="79"/>
    </location>
</feature>
<keyword evidence="3" id="KW-1185">Reference proteome</keyword>
<proteinExistence type="predicted"/>
<dbReference type="EMBL" id="KZ678374">
    <property type="protein sequence ID" value="PSS03644.1"/>
    <property type="molecule type" value="Genomic_DNA"/>
</dbReference>